<gene>
    <name evidence="4" type="ORF">EM808_21805</name>
</gene>
<dbReference type="InterPro" id="IPR050748">
    <property type="entry name" value="Glycosyltrans_8_dom-fam"/>
</dbReference>
<name>A0A437K608_9BACI</name>
<keyword evidence="5" id="KW-1185">Reference proteome</keyword>
<keyword evidence="2 4" id="KW-0808">Transferase</keyword>
<keyword evidence="3" id="KW-0479">Metal-binding</keyword>
<dbReference type="SUPFAM" id="SSF53448">
    <property type="entry name" value="Nucleotide-diphospho-sugar transferases"/>
    <property type="match status" value="1"/>
</dbReference>
<evidence type="ECO:0000256" key="1">
    <source>
        <dbReference type="ARBA" id="ARBA00022676"/>
    </source>
</evidence>
<reference evidence="4 5" key="1">
    <citation type="submission" date="2019-01" db="EMBL/GenBank/DDBJ databases">
        <title>Bacillus sp. M5HDSG1-1, whole genome shotgun sequence.</title>
        <authorList>
            <person name="Tuo L."/>
        </authorList>
    </citation>
    <scope>NUCLEOTIDE SEQUENCE [LARGE SCALE GENOMIC DNA]</scope>
    <source>
        <strain evidence="4 5">M5HDSG1-1</strain>
    </source>
</reference>
<dbReference type="GO" id="GO:0046872">
    <property type="term" value="F:metal ion binding"/>
    <property type="evidence" value="ECO:0007669"/>
    <property type="project" value="UniProtKB-KW"/>
</dbReference>
<dbReference type="GO" id="GO:0016757">
    <property type="term" value="F:glycosyltransferase activity"/>
    <property type="evidence" value="ECO:0007669"/>
    <property type="project" value="UniProtKB-KW"/>
</dbReference>
<accession>A0A437K608</accession>
<comment type="caution">
    <text evidence="4">The sequence shown here is derived from an EMBL/GenBank/DDBJ whole genome shotgun (WGS) entry which is preliminary data.</text>
</comment>
<dbReference type="InterPro" id="IPR029044">
    <property type="entry name" value="Nucleotide-diphossugar_trans"/>
</dbReference>
<dbReference type="EMBL" id="RZTZ01000012">
    <property type="protein sequence ID" value="RVT58559.1"/>
    <property type="molecule type" value="Genomic_DNA"/>
</dbReference>
<dbReference type="CDD" id="cd04194">
    <property type="entry name" value="GT8_A4GalT_like"/>
    <property type="match status" value="1"/>
</dbReference>
<dbReference type="PANTHER" id="PTHR13778">
    <property type="entry name" value="GLYCOSYLTRANSFERASE 8 DOMAIN-CONTAINING PROTEIN"/>
    <property type="match status" value="1"/>
</dbReference>
<evidence type="ECO:0000313" key="5">
    <source>
        <dbReference type="Proteomes" id="UP000288024"/>
    </source>
</evidence>
<dbReference type="PANTHER" id="PTHR13778:SF47">
    <property type="entry name" value="LIPOPOLYSACCHARIDE 1,3-GALACTOSYLTRANSFERASE"/>
    <property type="match status" value="1"/>
</dbReference>
<dbReference type="AlphaFoldDB" id="A0A437K608"/>
<protein>
    <submittedName>
        <fullName evidence="4">Glycosyltransferase family 8 protein</fullName>
    </submittedName>
</protein>
<evidence type="ECO:0000256" key="3">
    <source>
        <dbReference type="ARBA" id="ARBA00022723"/>
    </source>
</evidence>
<evidence type="ECO:0000256" key="2">
    <source>
        <dbReference type="ARBA" id="ARBA00022679"/>
    </source>
</evidence>
<organism evidence="4 5">
    <name type="scientific">Niallia taxi</name>
    <dbReference type="NCBI Taxonomy" id="2499688"/>
    <lineage>
        <taxon>Bacteria</taxon>
        <taxon>Bacillati</taxon>
        <taxon>Bacillota</taxon>
        <taxon>Bacilli</taxon>
        <taxon>Bacillales</taxon>
        <taxon>Bacillaceae</taxon>
        <taxon>Niallia</taxon>
    </lineage>
</organism>
<sequence length="285" mass="32965">MNTNKTIHVVSSTDDNYVPHLGVMFVSLLENTQQHRKVQLYVLNGGITEKNKQWLQKTVAPYQTSIQFLDVDPKQYENAIESRHITKASYYRISIPDLISDSDIEKVLYIDSDTVVLDDVSKIYDQDISPNIAAAVIDCGLHDRLQTLKVSEDANYFNAGIMLIDLKSWRDNNITDRAFDYIKNATDEQLEYHDQDILNTLLCDKWLELHPKWNAQAYLLLKQKKLEFIDEIKKQEAFSKPAIVHFCGEEKPWLKGYVHPYKKTYYHYLEKTASGLEQGASAKNI</sequence>
<dbReference type="Gene3D" id="3.90.550.10">
    <property type="entry name" value="Spore Coat Polysaccharide Biosynthesis Protein SpsA, Chain A"/>
    <property type="match status" value="1"/>
</dbReference>
<dbReference type="Proteomes" id="UP000288024">
    <property type="component" value="Unassembled WGS sequence"/>
</dbReference>
<keyword evidence="1" id="KW-0328">Glycosyltransferase</keyword>
<dbReference type="InterPro" id="IPR002495">
    <property type="entry name" value="Glyco_trans_8"/>
</dbReference>
<proteinExistence type="predicted"/>
<dbReference type="Pfam" id="PF01501">
    <property type="entry name" value="Glyco_transf_8"/>
    <property type="match status" value="1"/>
</dbReference>
<dbReference type="GeneID" id="87619536"/>
<evidence type="ECO:0000313" key="4">
    <source>
        <dbReference type="EMBL" id="RVT58559.1"/>
    </source>
</evidence>
<dbReference type="RefSeq" id="WP_127740755.1">
    <property type="nucleotide sequence ID" value="NZ_CAJCKN010000026.1"/>
</dbReference>